<dbReference type="InterPro" id="IPR000835">
    <property type="entry name" value="HTH_MarR-typ"/>
</dbReference>
<protein>
    <submittedName>
        <fullName evidence="5">MarR family transcriptional regulator</fullName>
    </submittedName>
</protein>
<dbReference type="InterPro" id="IPR036388">
    <property type="entry name" value="WH-like_DNA-bd_sf"/>
</dbReference>
<dbReference type="Pfam" id="PF01047">
    <property type="entry name" value="MarR"/>
    <property type="match status" value="1"/>
</dbReference>
<evidence type="ECO:0000256" key="3">
    <source>
        <dbReference type="ARBA" id="ARBA00023163"/>
    </source>
</evidence>
<reference evidence="5" key="1">
    <citation type="submission" date="2020-02" db="EMBL/GenBank/DDBJ databases">
        <authorList>
            <person name="Shen X.-R."/>
            <person name="Zhang Y.-X."/>
        </authorList>
    </citation>
    <scope>NUCLEOTIDE SEQUENCE</scope>
    <source>
        <strain evidence="5">SYP-B3998</strain>
    </source>
</reference>
<dbReference type="EMBL" id="JAAIKC010000005">
    <property type="protein sequence ID" value="NEW07475.1"/>
    <property type="molecule type" value="Genomic_DNA"/>
</dbReference>
<evidence type="ECO:0000259" key="4">
    <source>
        <dbReference type="Pfam" id="PF01047"/>
    </source>
</evidence>
<dbReference type="SUPFAM" id="SSF46785">
    <property type="entry name" value="Winged helix' DNA-binding domain"/>
    <property type="match status" value="1"/>
</dbReference>
<dbReference type="GO" id="GO:0003700">
    <property type="term" value="F:DNA-binding transcription factor activity"/>
    <property type="evidence" value="ECO:0007669"/>
    <property type="project" value="InterPro"/>
</dbReference>
<dbReference type="RefSeq" id="WP_163948501.1">
    <property type="nucleotide sequence ID" value="NZ_JAAIKC010000005.1"/>
</dbReference>
<evidence type="ECO:0000256" key="2">
    <source>
        <dbReference type="ARBA" id="ARBA00023125"/>
    </source>
</evidence>
<evidence type="ECO:0000256" key="1">
    <source>
        <dbReference type="ARBA" id="ARBA00023015"/>
    </source>
</evidence>
<feature type="domain" description="HTH marR-type" evidence="4">
    <location>
        <begin position="44"/>
        <end position="85"/>
    </location>
</feature>
<dbReference type="InterPro" id="IPR036390">
    <property type="entry name" value="WH_DNA-bd_sf"/>
</dbReference>
<organism evidence="5">
    <name type="scientific">Paenibacillus sp. SYP-B3998</name>
    <dbReference type="NCBI Taxonomy" id="2678564"/>
    <lineage>
        <taxon>Bacteria</taxon>
        <taxon>Bacillati</taxon>
        <taxon>Bacillota</taxon>
        <taxon>Bacilli</taxon>
        <taxon>Bacillales</taxon>
        <taxon>Paenibacillaceae</taxon>
        <taxon>Paenibacillus</taxon>
    </lineage>
</organism>
<keyword evidence="3" id="KW-0804">Transcription</keyword>
<keyword evidence="1" id="KW-0805">Transcription regulation</keyword>
<dbReference type="InterPro" id="IPR052362">
    <property type="entry name" value="HTH-GbsR_regulator"/>
</dbReference>
<keyword evidence="2" id="KW-0238">DNA-binding</keyword>
<dbReference type="Gene3D" id="1.10.10.10">
    <property type="entry name" value="Winged helix-like DNA-binding domain superfamily/Winged helix DNA-binding domain"/>
    <property type="match status" value="1"/>
</dbReference>
<sequence length="181" mass="21251">MDQYEQTFSGWKQNISDFLSLNYESKGFSPLVGKIFAQLMFATEPLSLQAIVEQLGVTKAAVSVQIRHMERMGMCRKMPSNNDRKDYYYMSENYSLNHARRIINDLESFYQWADKTLKEISIVETSDSAEQEALEHFKHRFSAIAEMYNMMLPMIKEVEMEWEKCIADRRKKSDKNNQSLS</sequence>
<dbReference type="PANTHER" id="PTHR38465:SF1">
    <property type="entry name" value="HTH-TYPE TRANSCRIPTIONAL REGULATOR MJ1563-RELATED"/>
    <property type="match status" value="1"/>
</dbReference>
<gene>
    <name evidence="5" type="ORF">GK047_15830</name>
</gene>
<comment type="caution">
    <text evidence="5">The sequence shown here is derived from an EMBL/GenBank/DDBJ whole genome shotgun (WGS) entry which is preliminary data.</text>
</comment>
<dbReference type="PANTHER" id="PTHR38465">
    <property type="entry name" value="HTH-TYPE TRANSCRIPTIONAL REGULATOR MJ1563-RELATED"/>
    <property type="match status" value="1"/>
</dbReference>
<dbReference type="GO" id="GO:0003677">
    <property type="term" value="F:DNA binding"/>
    <property type="evidence" value="ECO:0007669"/>
    <property type="project" value="UniProtKB-KW"/>
</dbReference>
<proteinExistence type="predicted"/>
<name>A0A6G3ZZD8_9BACL</name>
<accession>A0A6G3ZZD8</accession>
<evidence type="ECO:0000313" key="5">
    <source>
        <dbReference type="EMBL" id="NEW07475.1"/>
    </source>
</evidence>
<dbReference type="AlphaFoldDB" id="A0A6G3ZZD8"/>